<dbReference type="Gene3D" id="2.40.50.200">
    <property type="entry name" value="Bacterial OB-fold"/>
    <property type="match status" value="1"/>
</dbReference>
<dbReference type="InterPro" id="IPR036700">
    <property type="entry name" value="BOBF_sf"/>
</dbReference>
<evidence type="ECO:0000313" key="5">
    <source>
        <dbReference type="Proteomes" id="UP001062165"/>
    </source>
</evidence>
<dbReference type="InterPro" id="IPR005220">
    <property type="entry name" value="CarO-like"/>
</dbReference>
<feature type="region of interest" description="Disordered" evidence="2">
    <location>
        <begin position="145"/>
        <end position="167"/>
    </location>
</feature>
<dbReference type="Proteomes" id="UP001062165">
    <property type="component" value="Chromosome"/>
</dbReference>
<dbReference type="EMBL" id="CP106735">
    <property type="protein sequence ID" value="UXX78135.1"/>
    <property type="molecule type" value="Genomic_DNA"/>
</dbReference>
<name>A0ABY6CXN1_9BACT</name>
<dbReference type="PANTHER" id="PTHR36571:SF2">
    <property type="entry name" value="PERIPLASMIC PROTEIN"/>
    <property type="match status" value="1"/>
</dbReference>
<protein>
    <submittedName>
        <fullName evidence="4">NirD/YgiW/YdeI family stress tolerance protein</fullName>
    </submittedName>
</protein>
<reference evidence="4" key="1">
    <citation type="submission" date="2022-10" db="EMBL/GenBank/DDBJ databases">
        <title>Comparative genomics and taxonomic characterization of three novel marine species of genus Reichenbachiella exhibiting antioxidant and polysaccharide degradation activities.</title>
        <authorList>
            <person name="Muhammad N."/>
            <person name="Lee Y.-J."/>
            <person name="Ko J."/>
            <person name="Kim S.-G."/>
        </authorList>
    </citation>
    <scope>NUCLEOTIDE SEQUENCE</scope>
    <source>
        <strain evidence="4">Wsw4-B4</strain>
    </source>
</reference>
<dbReference type="PANTHER" id="PTHR36571">
    <property type="entry name" value="PROTEIN YGIW"/>
    <property type="match status" value="1"/>
</dbReference>
<feature type="signal peptide" evidence="3">
    <location>
        <begin position="1"/>
        <end position="19"/>
    </location>
</feature>
<keyword evidence="1 3" id="KW-0732">Signal</keyword>
<accession>A0ABY6CXN1</accession>
<keyword evidence="5" id="KW-1185">Reference proteome</keyword>
<evidence type="ECO:0000256" key="1">
    <source>
        <dbReference type="ARBA" id="ARBA00022729"/>
    </source>
</evidence>
<dbReference type="NCBIfam" id="NF033674">
    <property type="entry name" value="stress_OB_fold"/>
    <property type="match status" value="1"/>
</dbReference>
<gene>
    <name evidence="4" type="ORF">N7E81_12275</name>
</gene>
<sequence length="167" mass="18812">MRKSLVFAILLIAPLLSFAQYTGPNAKKIHFTVEEILSNGAKYDKEGTAVTLHGYIIEAEEERDTYVFKDRTGKIKVEIPLDGLPHTPFDDKDLVVIIGHVKSKKETIVQVKKTMVLHVNLEELRKEHQQIKSIVDTGDSTAVATPMSKEEMMSEDAEEEVTKETDE</sequence>
<dbReference type="Pfam" id="PF04076">
    <property type="entry name" value="BOF"/>
    <property type="match status" value="1"/>
</dbReference>
<feature type="chain" id="PRO_5047548388" evidence="3">
    <location>
        <begin position="20"/>
        <end position="167"/>
    </location>
</feature>
<dbReference type="RefSeq" id="WP_263049881.1">
    <property type="nucleotide sequence ID" value="NZ_CP106735.1"/>
</dbReference>
<evidence type="ECO:0000256" key="2">
    <source>
        <dbReference type="SAM" id="MobiDB-lite"/>
    </source>
</evidence>
<organism evidence="4 5">
    <name type="scientific">Reichenbachiella carrageenanivorans</name>
    <dbReference type="NCBI Taxonomy" id="2979869"/>
    <lineage>
        <taxon>Bacteria</taxon>
        <taxon>Pseudomonadati</taxon>
        <taxon>Bacteroidota</taxon>
        <taxon>Cytophagia</taxon>
        <taxon>Cytophagales</taxon>
        <taxon>Reichenbachiellaceae</taxon>
        <taxon>Reichenbachiella</taxon>
    </lineage>
</organism>
<evidence type="ECO:0000313" key="4">
    <source>
        <dbReference type="EMBL" id="UXX78135.1"/>
    </source>
</evidence>
<dbReference type="SUPFAM" id="SSF101756">
    <property type="entry name" value="Hypothetical protein YgiW"/>
    <property type="match status" value="1"/>
</dbReference>
<proteinExistence type="predicted"/>
<evidence type="ECO:0000256" key="3">
    <source>
        <dbReference type="SAM" id="SignalP"/>
    </source>
</evidence>